<reference evidence="11 12" key="2">
    <citation type="journal article" date="2006" name="Environ. Microbiol.">
        <title>Sequence analysis of three plasmids harboured in Rhodococcus erythropolis strain PR4.</title>
        <authorList>
            <person name="Sekine M."/>
            <person name="Tanikawa S."/>
            <person name="Omata S."/>
            <person name="Saito M."/>
            <person name="Fujisawa T."/>
            <person name="Tsukatani N."/>
            <person name="Tajima T."/>
            <person name="Sekigawa T."/>
            <person name="Kosugi H."/>
            <person name="Matsuo Y."/>
            <person name="Nishiko R."/>
            <person name="Imamura K."/>
            <person name="Ito M."/>
            <person name="Narita H."/>
            <person name="Tago S."/>
            <person name="Fujita N."/>
            <person name="Harayama S."/>
        </authorList>
    </citation>
    <scope>NUCLEOTIDE SEQUENCE [LARGE SCALE GENOMIC DNA]</scope>
    <source>
        <strain evidence="12">PR4 / NBRC 100887</strain>
    </source>
</reference>
<comment type="cofactor">
    <cofactor evidence="1 7">
        <name>FAD</name>
        <dbReference type="ChEBI" id="CHEBI:57692"/>
    </cofactor>
</comment>
<dbReference type="EMBL" id="AP008957">
    <property type="protein sequence ID" value="BAH35742.1"/>
    <property type="molecule type" value="Genomic_DNA"/>
</dbReference>
<dbReference type="PIRSF" id="PIRSF016578">
    <property type="entry name" value="HsaA"/>
    <property type="match status" value="1"/>
</dbReference>
<evidence type="ECO:0000313" key="12">
    <source>
        <dbReference type="Proteomes" id="UP000002204"/>
    </source>
</evidence>
<dbReference type="Gene3D" id="2.40.110.10">
    <property type="entry name" value="Butyryl-CoA Dehydrogenase, subunit A, domain 2"/>
    <property type="match status" value="1"/>
</dbReference>
<dbReference type="Pfam" id="PF02770">
    <property type="entry name" value="Acyl-CoA_dh_M"/>
    <property type="match status" value="1"/>
</dbReference>
<evidence type="ECO:0000259" key="10">
    <source>
        <dbReference type="Pfam" id="PF02771"/>
    </source>
</evidence>
<accession>C0ZQH4</accession>
<evidence type="ECO:0000256" key="6">
    <source>
        <dbReference type="ARBA" id="ARBA00052546"/>
    </source>
</evidence>
<evidence type="ECO:0000256" key="2">
    <source>
        <dbReference type="ARBA" id="ARBA00009347"/>
    </source>
</evidence>
<evidence type="ECO:0000313" key="11">
    <source>
        <dbReference type="EMBL" id="BAH35742.1"/>
    </source>
</evidence>
<comment type="catalytic activity">
    <reaction evidence="6">
        <text>a 2,3-saturated acyl-CoA + A = a 2,3-dehydroacyl-CoA + AH2</text>
        <dbReference type="Rhea" id="RHEA:48608"/>
        <dbReference type="ChEBI" id="CHEBI:13193"/>
        <dbReference type="ChEBI" id="CHEBI:17499"/>
        <dbReference type="ChEBI" id="CHEBI:60015"/>
        <dbReference type="ChEBI" id="CHEBI:65111"/>
    </reaction>
</comment>
<dbReference type="InterPro" id="IPR046373">
    <property type="entry name" value="Acyl-CoA_Oxase/DH_mid-dom_sf"/>
</dbReference>
<dbReference type="InterPro" id="IPR036250">
    <property type="entry name" value="AcylCo_DH-like_C"/>
</dbReference>
<name>C0ZQH4_RHOE4</name>
<dbReference type="InterPro" id="IPR006089">
    <property type="entry name" value="Acyl-CoA_DH_CS"/>
</dbReference>
<dbReference type="InterPro" id="IPR006091">
    <property type="entry name" value="Acyl-CoA_Oxase/DH_mid-dom"/>
</dbReference>
<dbReference type="GO" id="GO:0003995">
    <property type="term" value="F:acyl-CoA dehydrogenase activity"/>
    <property type="evidence" value="ECO:0007669"/>
    <property type="project" value="InterPro"/>
</dbReference>
<dbReference type="SUPFAM" id="SSF47203">
    <property type="entry name" value="Acyl-CoA dehydrogenase C-terminal domain-like"/>
    <property type="match status" value="1"/>
</dbReference>
<evidence type="ECO:0000259" key="8">
    <source>
        <dbReference type="Pfam" id="PF00441"/>
    </source>
</evidence>
<dbReference type="RefSeq" id="WP_020909103.1">
    <property type="nucleotide sequence ID" value="NC_012490.1"/>
</dbReference>
<dbReference type="InterPro" id="IPR009075">
    <property type="entry name" value="AcylCo_DH/oxidase_C"/>
</dbReference>
<dbReference type="HOGENOM" id="CLU_018204_0_2_11"/>
<dbReference type="FunFam" id="2.40.110.10:FF:000002">
    <property type="entry name" value="Acyl-CoA dehydrogenase fadE12"/>
    <property type="match status" value="1"/>
</dbReference>
<protein>
    <submittedName>
        <fullName evidence="11">Acyl-CoA dehydrogenase</fullName>
        <ecNumber evidence="11">1.3.99.-</ecNumber>
    </submittedName>
</protein>
<evidence type="ECO:0000256" key="3">
    <source>
        <dbReference type="ARBA" id="ARBA00022630"/>
    </source>
</evidence>
<dbReference type="FunFam" id="1.20.140.10:FF:000001">
    <property type="entry name" value="Acyl-CoA dehydrogenase"/>
    <property type="match status" value="1"/>
</dbReference>
<comment type="similarity">
    <text evidence="2 7">Belongs to the acyl-CoA dehydrogenase family.</text>
</comment>
<dbReference type="PANTHER" id="PTHR43884:SF12">
    <property type="entry name" value="ISOVALERYL-COA DEHYDROGENASE, MITOCHONDRIAL-RELATED"/>
    <property type="match status" value="1"/>
</dbReference>
<dbReference type="eggNOG" id="COG1960">
    <property type="taxonomic scope" value="Bacteria"/>
</dbReference>
<dbReference type="SUPFAM" id="SSF56645">
    <property type="entry name" value="Acyl-CoA dehydrogenase NM domain-like"/>
    <property type="match status" value="1"/>
</dbReference>
<organism evidence="11 12">
    <name type="scientific">Rhodococcus erythropolis (strain PR4 / NBRC 100887)</name>
    <dbReference type="NCBI Taxonomy" id="234621"/>
    <lineage>
        <taxon>Bacteria</taxon>
        <taxon>Bacillati</taxon>
        <taxon>Actinomycetota</taxon>
        <taxon>Actinomycetes</taxon>
        <taxon>Mycobacteriales</taxon>
        <taxon>Nocardiaceae</taxon>
        <taxon>Rhodococcus</taxon>
        <taxon>Rhodococcus erythropolis group</taxon>
    </lineage>
</organism>
<evidence type="ECO:0000256" key="7">
    <source>
        <dbReference type="RuleBase" id="RU362125"/>
    </source>
</evidence>
<dbReference type="PROSITE" id="PS00073">
    <property type="entry name" value="ACYL_COA_DH_2"/>
    <property type="match status" value="1"/>
</dbReference>
<dbReference type="InterPro" id="IPR013786">
    <property type="entry name" value="AcylCoA_DH/ox_N"/>
</dbReference>
<keyword evidence="3 7" id="KW-0285">Flavoprotein</keyword>
<keyword evidence="5 7" id="KW-0560">Oxidoreductase</keyword>
<evidence type="ECO:0000256" key="5">
    <source>
        <dbReference type="ARBA" id="ARBA00023002"/>
    </source>
</evidence>
<feature type="domain" description="Acyl-CoA dehydrogenase/oxidase C-terminal" evidence="8">
    <location>
        <begin position="240"/>
        <end position="383"/>
    </location>
</feature>
<sequence length="389" mass="42248">MRRSIFNSDHDVFRKSLRDFIAKEVTPHYDDWEKAGHPPRDFYRKLGDLGIFGMEVPEEYGGAGESSFIWSMVLSEELTRSAVSFGGSTTHTGLCLGYLLRYATEDQKQRWLPAFATGETMYAIAMTEPGTGSDLAGIRTSATLSADGSHYILNGAKTFITGGVLADRVLVVCRTSPAPSDNRRLGLSILSVDTTSEGYQVGRKLDKIGMHASDTAELSFSDVRVPVGDLLGEEGQAFSYLGDNLIRERLGIGVESAATAAAAIQFAIDYTTARTVFGSPVSAFQNTKFVLAECAAEQTAAQTLVDKAVELFDIGELTAADAAEVKLFTTEVAARVVDKCLQLHGGYGYMREYPIARLYTDTRVSRIYGGTNEVQKTVIAKALFDQTGQ</sequence>
<feature type="domain" description="Acyl-CoA dehydrogenase/oxidase N-terminal" evidence="10">
    <location>
        <begin position="8"/>
        <end position="119"/>
    </location>
</feature>
<dbReference type="GO" id="GO:0050660">
    <property type="term" value="F:flavin adenine dinucleotide binding"/>
    <property type="evidence" value="ECO:0007669"/>
    <property type="project" value="InterPro"/>
</dbReference>
<gene>
    <name evidence="11" type="primary">fadE</name>
    <name evidence="11" type="ordered locus">RER_50340</name>
</gene>
<dbReference type="InterPro" id="IPR009100">
    <property type="entry name" value="AcylCoA_DH/oxidase_NM_dom_sf"/>
</dbReference>
<dbReference type="PANTHER" id="PTHR43884">
    <property type="entry name" value="ACYL-COA DEHYDROGENASE"/>
    <property type="match status" value="1"/>
</dbReference>
<dbReference type="Pfam" id="PF00441">
    <property type="entry name" value="Acyl-CoA_dh_1"/>
    <property type="match status" value="1"/>
</dbReference>
<dbReference type="Gene3D" id="1.10.540.10">
    <property type="entry name" value="Acyl-CoA dehydrogenase/oxidase, N-terminal domain"/>
    <property type="match status" value="1"/>
</dbReference>
<dbReference type="Pfam" id="PF02771">
    <property type="entry name" value="Acyl-CoA_dh_N"/>
    <property type="match status" value="1"/>
</dbReference>
<evidence type="ECO:0000259" key="9">
    <source>
        <dbReference type="Pfam" id="PF02770"/>
    </source>
</evidence>
<dbReference type="Gene3D" id="1.20.140.10">
    <property type="entry name" value="Butyryl-CoA Dehydrogenase, subunit A, domain 3"/>
    <property type="match status" value="1"/>
</dbReference>
<dbReference type="AlphaFoldDB" id="C0ZQH4"/>
<feature type="domain" description="Acyl-CoA oxidase/dehydrogenase middle" evidence="9">
    <location>
        <begin position="123"/>
        <end position="223"/>
    </location>
</feature>
<evidence type="ECO:0000256" key="1">
    <source>
        <dbReference type="ARBA" id="ARBA00001974"/>
    </source>
</evidence>
<dbReference type="KEGG" id="rer:RER_50340"/>
<reference evidence="12" key="1">
    <citation type="submission" date="2005-03" db="EMBL/GenBank/DDBJ databases">
        <title>Comparison of the complete genome sequences of Rhodococcus erythropolis PR4 and Rhodococcus opacus B4.</title>
        <authorList>
            <person name="Takarada H."/>
            <person name="Sekine M."/>
            <person name="Hosoyama A."/>
            <person name="Yamada R."/>
            <person name="Fujisawa T."/>
            <person name="Omata S."/>
            <person name="Shimizu A."/>
            <person name="Tsukatani N."/>
            <person name="Tanikawa S."/>
            <person name="Fujita N."/>
            <person name="Harayama S."/>
        </authorList>
    </citation>
    <scope>NUCLEOTIDE SEQUENCE [LARGE SCALE GENOMIC DNA]</scope>
    <source>
        <strain evidence="12">PR4 / NBRC 100887</strain>
    </source>
</reference>
<proteinExistence type="inferred from homology"/>
<dbReference type="Proteomes" id="UP000002204">
    <property type="component" value="Chromosome"/>
</dbReference>
<keyword evidence="4 7" id="KW-0274">FAD</keyword>
<dbReference type="FunFam" id="1.10.540.10:FF:000009">
    <property type="entry name" value="Probable acyl-CoA dehydrogenase"/>
    <property type="match status" value="1"/>
</dbReference>
<evidence type="ECO:0000256" key="4">
    <source>
        <dbReference type="ARBA" id="ARBA00022827"/>
    </source>
</evidence>
<dbReference type="EC" id="1.3.99.-" evidence="11"/>
<dbReference type="InterPro" id="IPR037069">
    <property type="entry name" value="AcylCoA_DH/ox_N_sf"/>
</dbReference>
<dbReference type="PATRIC" id="fig|234621.6.peg.5593"/>